<evidence type="ECO:0000256" key="1">
    <source>
        <dbReference type="ARBA" id="ARBA00022737"/>
    </source>
</evidence>
<dbReference type="Pfam" id="PF12796">
    <property type="entry name" value="Ank_2"/>
    <property type="match status" value="1"/>
</dbReference>
<keyword evidence="2 3" id="KW-0040">ANK repeat</keyword>
<dbReference type="Gene3D" id="2.60.120.650">
    <property type="entry name" value="Cupin"/>
    <property type="match status" value="1"/>
</dbReference>
<feature type="repeat" description="ANK" evidence="3">
    <location>
        <begin position="316"/>
        <end position="348"/>
    </location>
</feature>
<gene>
    <name evidence="5" type="ORF">CCMP2556_LOCUS50728</name>
</gene>
<accession>A0ABP0S9D0</accession>
<dbReference type="PROSITE" id="PS50297">
    <property type="entry name" value="ANK_REP_REGION"/>
    <property type="match status" value="2"/>
</dbReference>
<dbReference type="PANTHER" id="PTHR24201:SF16">
    <property type="entry name" value="ANKYRIN-1-LIKE-RELATED"/>
    <property type="match status" value="1"/>
</dbReference>
<dbReference type="Gene3D" id="1.25.40.20">
    <property type="entry name" value="Ankyrin repeat-containing domain"/>
    <property type="match status" value="2"/>
</dbReference>
<feature type="repeat" description="ANK" evidence="3">
    <location>
        <begin position="417"/>
        <end position="449"/>
    </location>
</feature>
<dbReference type="InterPro" id="IPR036770">
    <property type="entry name" value="Ankyrin_rpt-contain_sf"/>
</dbReference>
<dbReference type="Proteomes" id="UP001642484">
    <property type="component" value="Unassembled WGS sequence"/>
</dbReference>
<dbReference type="InterPro" id="IPR050776">
    <property type="entry name" value="Ank_Repeat/CDKN_Inhibitor"/>
</dbReference>
<name>A0ABP0S9D0_9DINO</name>
<keyword evidence="1" id="KW-0677">Repeat</keyword>
<evidence type="ECO:0000313" key="6">
    <source>
        <dbReference type="Proteomes" id="UP001642484"/>
    </source>
</evidence>
<dbReference type="InterPro" id="IPR003347">
    <property type="entry name" value="JmjC_dom"/>
</dbReference>
<organism evidence="5 6">
    <name type="scientific">Durusdinium trenchii</name>
    <dbReference type="NCBI Taxonomy" id="1381693"/>
    <lineage>
        <taxon>Eukaryota</taxon>
        <taxon>Sar</taxon>
        <taxon>Alveolata</taxon>
        <taxon>Dinophyceae</taxon>
        <taxon>Suessiales</taxon>
        <taxon>Symbiodiniaceae</taxon>
        <taxon>Durusdinium</taxon>
    </lineage>
</organism>
<sequence length="528" mass="58164">MPSPTELEACEAAETGLPLSDARTWMHLRPKNLSALRLGGLTDDWEARSWSKEYMIRRFGQLKFRLRPCVSLHQYGYAGPADRLITLKEYLTSTFASRRCVLFENDFDAERLELLDGFAIPQLLSEIHGSPILSVGRRNTGIGFHRHSAAWLAQLQGRKLWFLLPGGRRPPERAPWQYLTHRPKRMICCVAHPGEIILVPAGWWHATWNLDDFSLAAGWEEGNSATWGPEMHAIVNGTDLPLGFEVSVPALCLAARSGRVETLELLLQRGGSELLRKVQTSAASTAVAAARSGHLRILSHLWEKGITSALFQVSQSGSTALHEAARCGRVDVIDWLLVRQADVQQRDSGSTSALQVAAEFGHPGVIRKLLQHKADAEGREETKNSTALMLAALHGHVECVLELLQADPCLVHGTDRKGRSSLHLAAMRGHQQVVLELLKASAEVHARDQLGRNALHLATLRLTERDATSEKIELVDDAHLPVVLALLEASADVEMQDALGKSPLDYAGSVRGQVLEALEARKTGICRL</sequence>
<evidence type="ECO:0000259" key="4">
    <source>
        <dbReference type="PROSITE" id="PS51184"/>
    </source>
</evidence>
<feature type="repeat" description="ANK" evidence="3">
    <location>
        <begin position="349"/>
        <end position="381"/>
    </location>
</feature>
<dbReference type="PROSITE" id="PS50088">
    <property type="entry name" value="ANK_REPEAT"/>
    <property type="match status" value="3"/>
</dbReference>
<dbReference type="SMART" id="SM00248">
    <property type="entry name" value="ANK"/>
    <property type="match status" value="6"/>
</dbReference>
<dbReference type="InterPro" id="IPR002110">
    <property type="entry name" value="Ankyrin_rpt"/>
</dbReference>
<dbReference type="SUPFAM" id="SSF48403">
    <property type="entry name" value="Ankyrin repeat"/>
    <property type="match status" value="1"/>
</dbReference>
<dbReference type="PANTHER" id="PTHR24201">
    <property type="entry name" value="ANK_REP_REGION DOMAIN-CONTAINING PROTEIN"/>
    <property type="match status" value="1"/>
</dbReference>
<evidence type="ECO:0000256" key="3">
    <source>
        <dbReference type="PROSITE-ProRule" id="PRU00023"/>
    </source>
</evidence>
<protein>
    <recommendedName>
        <fullName evidence="4">JmjC domain-containing protein</fullName>
    </recommendedName>
</protein>
<feature type="domain" description="JmjC" evidence="4">
    <location>
        <begin position="109"/>
        <end position="238"/>
    </location>
</feature>
<dbReference type="Pfam" id="PF00023">
    <property type="entry name" value="Ank"/>
    <property type="match status" value="1"/>
</dbReference>
<proteinExistence type="predicted"/>
<comment type="caution">
    <text evidence="5">The sequence shown here is derived from an EMBL/GenBank/DDBJ whole genome shotgun (WGS) entry which is preliminary data.</text>
</comment>
<dbReference type="SMART" id="SM00558">
    <property type="entry name" value="JmjC"/>
    <property type="match status" value="1"/>
</dbReference>
<reference evidence="5 6" key="1">
    <citation type="submission" date="2024-02" db="EMBL/GenBank/DDBJ databases">
        <authorList>
            <person name="Chen Y."/>
            <person name="Shah S."/>
            <person name="Dougan E. K."/>
            <person name="Thang M."/>
            <person name="Chan C."/>
        </authorList>
    </citation>
    <scope>NUCLEOTIDE SEQUENCE [LARGE SCALE GENOMIC DNA]</scope>
</reference>
<dbReference type="PROSITE" id="PS51184">
    <property type="entry name" value="JMJC"/>
    <property type="match status" value="1"/>
</dbReference>
<evidence type="ECO:0000256" key="2">
    <source>
        <dbReference type="ARBA" id="ARBA00023043"/>
    </source>
</evidence>
<keyword evidence="6" id="KW-1185">Reference proteome</keyword>
<dbReference type="SUPFAM" id="SSF51197">
    <property type="entry name" value="Clavaminate synthase-like"/>
    <property type="match status" value="1"/>
</dbReference>
<dbReference type="Pfam" id="PF13637">
    <property type="entry name" value="Ank_4"/>
    <property type="match status" value="1"/>
</dbReference>
<dbReference type="EMBL" id="CAXAMN010027151">
    <property type="protein sequence ID" value="CAK9108936.1"/>
    <property type="molecule type" value="Genomic_DNA"/>
</dbReference>
<evidence type="ECO:0000313" key="5">
    <source>
        <dbReference type="EMBL" id="CAK9108936.1"/>
    </source>
</evidence>